<dbReference type="Proteomes" id="UP000663860">
    <property type="component" value="Unassembled WGS sequence"/>
</dbReference>
<evidence type="ECO:0000313" key="3">
    <source>
        <dbReference type="Proteomes" id="UP000663860"/>
    </source>
</evidence>
<evidence type="ECO:0000256" key="1">
    <source>
        <dbReference type="SAM" id="MobiDB-lite"/>
    </source>
</evidence>
<organism evidence="2 3">
    <name type="scientific">Adineta steineri</name>
    <dbReference type="NCBI Taxonomy" id="433720"/>
    <lineage>
        <taxon>Eukaryota</taxon>
        <taxon>Metazoa</taxon>
        <taxon>Spiralia</taxon>
        <taxon>Gnathifera</taxon>
        <taxon>Rotifera</taxon>
        <taxon>Eurotatoria</taxon>
        <taxon>Bdelloidea</taxon>
        <taxon>Adinetida</taxon>
        <taxon>Adinetidae</taxon>
        <taxon>Adineta</taxon>
    </lineage>
</organism>
<feature type="compositionally biased region" description="Polar residues" evidence="1">
    <location>
        <begin position="193"/>
        <end position="208"/>
    </location>
</feature>
<dbReference type="InterPro" id="IPR036770">
    <property type="entry name" value="Ankyrin_rpt-contain_sf"/>
</dbReference>
<feature type="compositionally biased region" description="Polar residues" evidence="1">
    <location>
        <begin position="361"/>
        <end position="382"/>
    </location>
</feature>
<protein>
    <submittedName>
        <fullName evidence="2">Uncharacterized protein</fullName>
    </submittedName>
</protein>
<accession>A0A813NVI0</accession>
<feature type="region of interest" description="Disordered" evidence="1">
    <location>
        <begin position="193"/>
        <end position="217"/>
    </location>
</feature>
<proteinExistence type="predicted"/>
<evidence type="ECO:0000313" key="2">
    <source>
        <dbReference type="EMBL" id="CAF0745165.1"/>
    </source>
</evidence>
<comment type="caution">
    <text evidence="2">The sequence shown here is derived from an EMBL/GenBank/DDBJ whole genome shotgun (WGS) entry which is preliminary data.</text>
</comment>
<dbReference type="SUPFAM" id="SSF48403">
    <property type="entry name" value="Ankyrin repeat"/>
    <property type="match status" value="1"/>
</dbReference>
<dbReference type="Gene3D" id="1.25.40.20">
    <property type="entry name" value="Ankyrin repeat-containing domain"/>
    <property type="match status" value="1"/>
</dbReference>
<gene>
    <name evidence="2" type="ORF">IZO911_LOCUS3789</name>
</gene>
<name>A0A813NVI0_9BILA</name>
<dbReference type="EMBL" id="CAJNOE010000020">
    <property type="protein sequence ID" value="CAF0745165.1"/>
    <property type="molecule type" value="Genomic_DNA"/>
</dbReference>
<feature type="region of interest" description="Disordered" evidence="1">
    <location>
        <begin position="340"/>
        <end position="394"/>
    </location>
</feature>
<dbReference type="AlphaFoldDB" id="A0A813NVI0"/>
<sequence length="414" mass="47228">MSFKQERFLIEAVEQCDLFKIISHIKYGHNIHIQNNLGQNLLVHTLKQQNHQNRIFSRKRFQVFQFLITNCKLDPHVFDYCGKNVFNWAANLNCTQEALYLLHSYPGDIDILIRDQSGLCSLHYAIEYGNEILVHAIVNYLVHYRIRFDIKDNYNNTPEELARKLGYDYLAEYLAETCRATIFMSKEIPFQQQRPTTNKSKGTVATKNSMASSSSSSMTDSSEIFHVLETKIEAARYSNDWKTVASLRLNKKPSNEKKSNQTVIPTIQFNRLPASSILPKISSINNNNNNTLSSNNISVHLLHLIEPQICSSYRQPFIPYYQPTISSTLVHLPSSISHRKQSAASSARMPSVMKNRKRDSNASQFNGLVTQDGQGRQTLSSVSKHRKSSITQNQAVDNAGLTKIRSKHMVTVQN</sequence>
<reference evidence="2" key="1">
    <citation type="submission" date="2021-02" db="EMBL/GenBank/DDBJ databases">
        <authorList>
            <person name="Nowell W R."/>
        </authorList>
    </citation>
    <scope>NUCLEOTIDE SEQUENCE</scope>
</reference>